<evidence type="ECO:0000256" key="4">
    <source>
        <dbReference type="ARBA" id="ARBA00022737"/>
    </source>
</evidence>
<evidence type="ECO:0000256" key="1">
    <source>
        <dbReference type="ARBA" id="ARBA00008279"/>
    </source>
</evidence>
<dbReference type="Pfam" id="PF14714">
    <property type="entry name" value="KH_dom-like"/>
    <property type="match status" value="1"/>
</dbReference>
<comment type="function">
    <text evidence="7">GTPase that plays an essential role in the late steps of ribosome biogenesis.</text>
</comment>
<dbReference type="Pfam" id="PF01926">
    <property type="entry name" value="MMR_HSR1"/>
    <property type="match status" value="2"/>
</dbReference>
<reference evidence="11" key="1">
    <citation type="submission" date="2018-06" db="EMBL/GenBank/DDBJ databases">
        <authorList>
            <person name="Martinez Ocampo F."/>
            <person name="Quiroz Castaneda R.E."/>
            <person name="Rojas Lopez X."/>
        </authorList>
    </citation>
    <scope>NUCLEOTIDE SEQUENCE [LARGE SCALE GENOMIC DNA]</scope>
    <source>
        <strain evidence="11">INIFAP02</strain>
    </source>
</reference>
<dbReference type="OrthoDB" id="9805918at2"/>
<dbReference type="InterPro" id="IPR005225">
    <property type="entry name" value="Small_GTP-bd"/>
</dbReference>
<feature type="domain" description="G" evidence="8">
    <location>
        <begin position="6"/>
        <end position="125"/>
    </location>
</feature>
<dbReference type="GO" id="GO:0005525">
    <property type="term" value="F:GTP binding"/>
    <property type="evidence" value="ECO:0007669"/>
    <property type="project" value="UniProtKB-KW"/>
</dbReference>
<evidence type="ECO:0000256" key="2">
    <source>
        <dbReference type="ARBA" id="ARBA00020953"/>
    </source>
</evidence>
<protein>
    <recommendedName>
        <fullName evidence="2 7">GTPase Der</fullName>
    </recommendedName>
</protein>
<dbReference type="InterPro" id="IPR032859">
    <property type="entry name" value="KH_dom-like"/>
</dbReference>
<dbReference type="PIRSF" id="PIRSF006485">
    <property type="entry name" value="GTP-binding_EngA"/>
    <property type="match status" value="1"/>
</dbReference>
<evidence type="ECO:0000313" key="10">
    <source>
        <dbReference type="EMBL" id="RAO95093.1"/>
    </source>
</evidence>
<evidence type="ECO:0000259" key="9">
    <source>
        <dbReference type="Pfam" id="PF14714"/>
    </source>
</evidence>
<keyword evidence="11" id="KW-1185">Reference proteome</keyword>
<dbReference type="PANTHER" id="PTHR43834">
    <property type="entry name" value="GTPASE DER"/>
    <property type="match status" value="1"/>
</dbReference>
<evidence type="ECO:0000256" key="3">
    <source>
        <dbReference type="ARBA" id="ARBA00022517"/>
    </source>
</evidence>
<dbReference type="RefSeq" id="WP_112665355.1">
    <property type="nucleotide sequence ID" value="NZ_QKVO01000004.1"/>
</dbReference>
<feature type="domain" description="G" evidence="8">
    <location>
        <begin position="191"/>
        <end position="311"/>
    </location>
</feature>
<accession>A0A328PJ34</accession>
<dbReference type="NCBIfam" id="TIGR00231">
    <property type="entry name" value="small_GTP"/>
    <property type="match status" value="2"/>
</dbReference>
<dbReference type="EMBL" id="QKVO01000004">
    <property type="protein sequence ID" value="RAO95093.1"/>
    <property type="molecule type" value="Genomic_DNA"/>
</dbReference>
<keyword evidence="5 7" id="KW-0547">Nucleotide-binding</keyword>
<dbReference type="Gene3D" id="3.40.50.300">
    <property type="entry name" value="P-loop containing nucleotide triphosphate hydrolases"/>
    <property type="match status" value="2"/>
</dbReference>
<keyword evidence="4 7" id="KW-0677">Repeat</keyword>
<keyword evidence="3" id="KW-0690">Ribosome biogenesis</keyword>
<dbReference type="InterPro" id="IPR016484">
    <property type="entry name" value="GTPase_Der"/>
</dbReference>
<evidence type="ECO:0000256" key="6">
    <source>
        <dbReference type="ARBA" id="ARBA00023134"/>
    </source>
</evidence>
<dbReference type="InterPro" id="IPR006073">
    <property type="entry name" value="GTP-bd"/>
</dbReference>
<proteinExistence type="inferred from homology"/>
<sequence>MKSLPRVLIVGATNVGKSQLFNRLIGDRHSIVLDRESLTRDLVMREMTLKSGKQILLIDSGGYSDRLEDSIFQSEINRLLIEQVKLANLVIFMYSQTDGIRLIEQKISKLLHKCATCPVLLVANKIDSKKHQKEYSSFEAQKLGFQSPLLISAEHNINMSVLKEKIEEVCFSKKQEEVLEIAKEEHNLLKLAIIGKVNVGKSSLVNALLNSNSIIVSSAEGTTVDLVEYKLNYKGSEYLLIDSPGWKKLKKVGLRNEELDHLSFIRAQKAIKFADILIFVIDLDSTLNYLDDKVAKEVFDSNLPVIIVVNKWDLLDYATGPQRVKYEELIRKKFYFLSWAPIVFLSSKYSKKLEKLFEALALIKQESSRSFSEFELNSFLSRANLFLLNSTKSVTLNEIKQVKSAIPTFVIHCSNPDRIDTQQLRLIESQFRTSLKCIYSPIKLYYKKS</sequence>
<name>A0A328PJ34_9MOLU</name>
<dbReference type="SUPFAM" id="SSF52540">
    <property type="entry name" value="P-loop containing nucleoside triphosphate hydrolases"/>
    <property type="match status" value="2"/>
</dbReference>
<gene>
    <name evidence="10" type="primary">der</name>
    <name evidence="10" type="ORF">DNK47_01655</name>
</gene>
<comment type="caution">
    <text evidence="10">The sequence shown here is derived from an EMBL/GenBank/DDBJ whole genome shotgun (WGS) entry which is preliminary data.</text>
</comment>
<evidence type="ECO:0000256" key="7">
    <source>
        <dbReference type="RuleBase" id="RU004481"/>
    </source>
</evidence>
<evidence type="ECO:0000313" key="11">
    <source>
        <dbReference type="Proteomes" id="UP000249762"/>
    </source>
</evidence>
<organism evidence="10 11">
    <name type="scientific">Mycoplasma wenyonii</name>
    <dbReference type="NCBI Taxonomy" id="65123"/>
    <lineage>
        <taxon>Bacteria</taxon>
        <taxon>Bacillati</taxon>
        <taxon>Mycoplasmatota</taxon>
        <taxon>Mollicutes</taxon>
        <taxon>Mycoplasmataceae</taxon>
        <taxon>Mycoplasma</taxon>
    </lineage>
</organism>
<dbReference type="NCBIfam" id="TIGR03594">
    <property type="entry name" value="GTPase_EngA"/>
    <property type="match status" value="1"/>
</dbReference>
<evidence type="ECO:0000256" key="5">
    <source>
        <dbReference type="ARBA" id="ARBA00022741"/>
    </source>
</evidence>
<keyword evidence="6 7" id="KW-0342">GTP-binding</keyword>
<feature type="domain" description="GTPase Der C-terminal KH-domain-like" evidence="9">
    <location>
        <begin position="389"/>
        <end position="447"/>
    </location>
</feature>
<comment type="similarity">
    <text evidence="1 7">Belongs to the TRAFAC class TrmE-Era-EngA-EngB-Septin-like GTPase superfamily. EngA (Der) GTPase family.</text>
</comment>
<dbReference type="PRINTS" id="PR00449">
    <property type="entry name" value="RASTRNSFRMNG"/>
</dbReference>
<dbReference type="Proteomes" id="UP000249762">
    <property type="component" value="Unassembled WGS sequence"/>
</dbReference>
<dbReference type="AlphaFoldDB" id="A0A328PJ34"/>
<dbReference type="Gene3D" id="3.30.300.20">
    <property type="match status" value="1"/>
</dbReference>
<dbReference type="InterPro" id="IPR027417">
    <property type="entry name" value="P-loop_NTPase"/>
</dbReference>
<evidence type="ECO:0000259" key="8">
    <source>
        <dbReference type="Pfam" id="PF01926"/>
    </source>
</evidence>
<dbReference type="InterPro" id="IPR015946">
    <property type="entry name" value="KH_dom-like_a/b"/>
</dbReference>
<dbReference type="GO" id="GO:0042254">
    <property type="term" value="P:ribosome biogenesis"/>
    <property type="evidence" value="ECO:0007669"/>
    <property type="project" value="UniProtKB-KW"/>
</dbReference>
<dbReference type="PANTHER" id="PTHR43834:SF6">
    <property type="entry name" value="GTPASE DER"/>
    <property type="match status" value="1"/>
</dbReference>